<feature type="compositionally biased region" description="Acidic residues" evidence="7">
    <location>
        <begin position="351"/>
        <end position="361"/>
    </location>
</feature>
<dbReference type="GO" id="GO:0000398">
    <property type="term" value="P:mRNA splicing, via spliceosome"/>
    <property type="evidence" value="ECO:0007669"/>
    <property type="project" value="TreeGrafter"/>
</dbReference>
<comment type="caution">
    <text evidence="9">The sequence shown here is derived from an EMBL/GenBank/DDBJ whole genome shotgun (WGS) entry which is preliminary data.</text>
</comment>
<reference evidence="9" key="1">
    <citation type="submission" date="2021-10" db="EMBL/GenBank/DDBJ databases">
        <title>Tropical sea cucumber genome reveals ecological adaptation and Cuvierian tubules defense mechanism.</title>
        <authorList>
            <person name="Chen T."/>
        </authorList>
    </citation>
    <scope>NUCLEOTIDE SEQUENCE</scope>
    <source>
        <strain evidence="9">Nanhai2018</strain>
        <tissue evidence="9">Muscle</tissue>
    </source>
</reference>
<evidence type="ECO:0000256" key="5">
    <source>
        <dbReference type="ARBA" id="ARBA00023242"/>
    </source>
</evidence>
<dbReference type="Gene3D" id="6.10.250.610">
    <property type="match status" value="1"/>
</dbReference>
<evidence type="ECO:0000256" key="4">
    <source>
        <dbReference type="ARBA" id="ARBA00022884"/>
    </source>
</evidence>
<dbReference type="InterPro" id="IPR000504">
    <property type="entry name" value="RRM_dom"/>
</dbReference>
<evidence type="ECO:0000256" key="2">
    <source>
        <dbReference type="ARBA" id="ARBA00020364"/>
    </source>
</evidence>
<evidence type="ECO:0000313" key="10">
    <source>
        <dbReference type="Proteomes" id="UP001152320"/>
    </source>
</evidence>
<comment type="subcellular location">
    <subcellularLocation>
        <location evidence="1">Nucleus</location>
    </subcellularLocation>
</comment>
<feature type="region of interest" description="Disordered" evidence="7">
    <location>
        <begin position="87"/>
        <end position="111"/>
    </location>
</feature>
<evidence type="ECO:0000256" key="6">
    <source>
        <dbReference type="PROSITE-ProRule" id="PRU00176"/>
    </source>
</evidence>
<protein>
    <recommendedName>
        <fullName evidence="2">RNA-binding region-containing protein 3</fullName>
    </recommendedName>
</protein>
<gene>
    <name evidence="9" type="ORF">HOLleu_33836</name>
</gene>
<dbReference type="GO" id="GO:0097157">
    <property type="term" value="F:pre-mRNA intronic binding"/>
    <property type="evidence" value="ECO:0007669"/>
    <property type="project" value="TreeGrafter"/>
</dbReference>
<dbReference type="GO" id="GO:0005689">
    <property type="term" value="C:U12-type spliceosomal complex"/>
    <property type="evidence" value="ECO:0007669"/>
    <property type="project" value="TreeGrafter"/>
</dbReference>
<dbReference type="CDD" id="cd12239">
    <property type="entry name" value="RRM2_RBM40_like"/>
    <property type="match status" value="1"/>
</dbReference>
<dbReference type="InterPro" id="IPR045164">
    <property type="entry name" value="RBM41/RNPC3"/>
</dbReference>
<feature type="compositionally biased region" description="Basic and acidic residues" evidence="7">
    <location>
        <begin position="236"/>
        <end position="245"/>
    </location>
</feature>
<organism evidence="9 10">
    <name type="scientific">Holothuria leucospilota</name>
    <name type="common">Black long sea cucumber</name>
    <name type="synonym">Mertensiothuria leucospilota</name>
    <dbReference type="NCBI Taxonomy" id="206669"/>
    <lineage>
        <taxon>Eukaryota</taxon>
        <taxon>Metazoa</taxon>
        <taxon>Echinodermata</taxon>
        <taxon>Eleutherozoa</taxon>
        <taxon>Echinozoa</taxon>
        <taxon>Holothuroidea</taxon>
        <taxon>Aspidochirotacea</taxon>
        <taxon>Aspidochirotida</taxon>
        <taxon>Holothuriidae</taxon>
        <taxon>Holothuria</taxon>
    </lineage>
</organism>
<name>A0A9Q0YPC1_HOLLE</name>
<dbReference type="AlphaFoldDB" id="A0A9Q0YPC1"/>
<accession>A0A9Q0YPC1</accession>
<evidence type="ECO:0000256" key="7">
    <source>
        <dbReference type="SAM" id="MobiDB-lite"/>
    </source>
</evidence>
<dbReference type="GO" id="GO:0030626">
    <property type="term" value="F:U12 snRNA binding"/>
    <property type="evidence" value="ECO:0007669"/>
    <property type="project" value="TreeGrafter"/>
</dbReference>
<dbReference type="EMBL" id="JAIZAY010000017">
    <property type="protein sequence ID" value="KAJ8026095.1"/>
    <property type="molecule type" value="Genomic_DNA"/>
</dbReference>
<evidence type="ECO:0000256" key="1">
    <source>
        <dbReference type="ARBA" id="ARBA00004123"/>
    </source>
</evidence>
<feature type="region of interest" description="Disordered" evidence="7">
    <location>
        <begin position="313"/>
        <end position="369"/>
    </location>
</feature>
<feature type="compositionally biased region" description="Acidic residues" evidence="7">
    <location>
        <begin position="216"/>
        <end position="235"/>
    </location>
</feature>
<feature type="region of interest" description="Disordered" evidence="7">
    <location>
        <begin position="198"/>
        <end position="292"/>
    </location>
</feature>
<dbReference type="SUPFAM" id="SSF54928">
    <property type="entry name" value="RNA-binding domain, RBD"/>
    <property type="match status" value="2"/>
</dbReference>
<keyword evidence="3" id="KW-0677">Repeat</keyword>
<dbReference type="Proteomes" id="UP001152320">
    <property type="component" value="Chromosome 17"/>
</dbReference>
<sequence length="489" mass="55427">METREDRDLTTLLIRHLPEQFSKEKRKEFCHYYGAVSATIMPDKGKMKYCAFAYFPDPASATNALHKLHQMTIHGRTLSVEYARRTQSQRYRSNDVAPSPNNLKKADAAEKNKESRLLDKIQEEQQVFMKGPISLVALSEKLGLKYPLNPTLRYNYPKPTQQIIMNIANTLVSVPKFYTQVLHLMNKMNLPAPFSLNSFPAPPLPQEEMEEKPPEPDEMEISSEEESELESDEENQDKRPKDILPVKRPSKRRSTKPKRPRLDQLLAASKGLPKADTGGQVINPSEVFEEPAVSLKKPEIRLAEGIATALSKQVQGDIAQEPSQPHRGGSDVTGSFGTFNPAPPSSKKEDEEASEEEEESSDFIKKEQLKNKISKEEMKRMSVFKNYNPGEPNTRLYIKNLSKQVEEKDLKFIFGRYVDWTSALDKVMFSIQLMKQGRMKGQAFVALPSEFAAKKAVKETNGYLLQGKPLVVVFARSAKPKPPQEDKKS</sequence>
<evidence type="ECO:0000256" key="3">
    <source>
        <dbReference type="ARBA" id="ARBA00022737"/>
    </source>
</evidence>
<dbReference type="InterPro" id="IPR012677">
    <property type="entry name" value="Nucleotide-bd_a/b_plait_sf"/>
</dbReference>
<keyword evidence="5" id="KW-0539">Nucleus</keyword>
<evidence type="ECO:0000259" key="8">
    <source>
        <dbReference type="PROSITE" id="PS50102"/>
    </source>
</evidence>
<dbReference type="PANTHER" id="PTHR16105:SF0">
    <property type="entry name" value="RNA-BINDING REGION-CONTAINING PROTEIN 3"/>
    <property type="match status" value="1"/>
</dbReference>
<feature type="domain" description="RRM" evidence="8">
    <location>
        <begin position="10"/>
        <end position="85"/>
    </location>
</feature>
<proteinExistence type="predicted"/>
<evidence type="ECO:0000313" key="9">
    <source>
        <dbReference type="EMBL" id="KAJ8026095.1"/>
    </source>
</evidence>
<feature type="domain" description="RRM" evidence="8">
    <location>
        <begin position="394"/>
        <end position="477"/>
    </location>
</feature>
<dbReference type="OrthoDB" id="277802at2759"/>
<keyword evidence="10" id="KW-1185">Reference proteome</keyword>
<feature type="compositionally biased region" description="Basic residues" evidence="7">
    <location>
        <begin position="248"/>
        <end position="259"/>
    </location>
</feature>
<dbReference type="SMART" id="SM00360">
    <property type="entry name" value="RRM"/>
    <property type="match status" value="2"/>
</dbReference>
<dbReference type="FunFam" id="3.30.70.330:FF:000207">
    <property type="entry name" value="RNA-binding region (RNP1, RRM)-containing 3"/>
    <property type="match status" value="1"/>
</dbReference>
<dbReference type="InterPro" id="IPR035979">
    <property type="entry name" value="RBD_domain_sf"/>
</dbReference>
<dbReference type="PROSITE" id="PS50102">
    <property type="entry name" value="RRM"/>
    <property type="match status" value="2"/>
</dbReference>
<dbReference type="Pfam" id="PF00076">
    <property type="entry name" value="RRM_1"/>
    <property type="match status" value="2"/>
</dbReference>
<dbReference type="PANTHER" id="PTHR16105">
    <property type="entry name" value="RNA-BINDING REGION-CONTAINING PROTEIN 3"/>
    <property type="match status" value="1"/>
</dbReference>
<keyword evidence="4 6" id="KW-0694">RNA-binding</keyword>
<dbReference type="Gene3D" id="3.30.70.330">
    <property type="match status" value="2"/>
</dbReference>